<evidence type="ECO:0000313" key="4">
    <source>
        <dbReference type="Proteomes" id="UP000707352"/>
    </source>
</evidence>
<keyword evidence="4" id="KW-1185">Reference proteome</keyword>
<comment type="similarity">
    <text evidence="1 2">Belongs to the OprB family.</text>
</comment>
<name>A0ABX0VAZ3_9HYPH</name>
<dbReference type="Proteomes" id="UP000707352">
    <property type="component" value="Unassembled WGS sequence"/>
</dbReference>
<dbReference type="Pfam" id="PF04966">
    <property type="entry name" value="OprB"/>
    <property type="match status" value="1"/>
</dbReference>
<dbReference type="Gene3D" id="2.40.160.180">
    <property type="entry name" value="Carbohydrate-selective porin OprB"/>
    <property type="match status" value="1"/>
</dbReference>
<sequence>MASSLGPLGNLWGARTALEKAGVTSSFIYIGEVLGNSTGGMRQGTIYEGALQGILDADLDKLVGWHGASFHASAYQIHGHGLSRFYVGNLMSVSGIEALPSTRLYELWLEQKLGDKVALRVGQLGADTEFVISQYATLFLNTTFGFPSIMANDLPSGGPTYPLATPGVRLKLTPSDNVTILAGLFDGNPAGPGPNDPQRRNHTGLAFRTSDPPFVIGEVQYAYNQDKDAKGLPGTFKFGGWHHFGRFADQRFDIIGLPLADPRSSGRPNQLLGDSGVYVLIDQMLYRKEGTTDQGIGVFARASASPNDRNLVSFYIDGGLTWKGMIPGRENDTFGISFAYSRISDAARGFDRDVEFFTSIGRPIRSSEAVVEVTYQAEIVPGWTIQPDFQYVFRPGGNITNPRDPAAGRIKDAAVFGLRTTIRY</sequence>
<protein>
    <submittedName>
        <fullName evidence="3">Carbohydrate porin</fullName>
    </submittedName>
</protein>
<evidence type="ECO:0000256" key="1">
    <source>
        <dbReference type="ARBA" id="ARBA00008769"/>
    </source>
</evidence>
<gene>
    <name evidence="3" type="ORF">HB375_10345</name>
</gene>
<accession>A0ABX0VAZ3</accession>
<comment type="caution">
    <text evidence="3">The sequence shown here is derived from an EMBL/GenBank/DDBJ whole genome shotgun (WGS) entry which is preliminary data.</text>
</comment>
<dbReference type="PANTHER" id="PTHR37944:SF1">
    <property type="entry name" value="PORIN B"/>
    <property type="match status" value="1"/>
</dbReference>
<evidence type="ECO:0000256" key="2">
    <source>
        <dbReference type="RuleBase" id="RU363072"/>
    </source>
</evidence>
<dbReference type="InterPro" id="IPR052932">
    <property type="entry name" value="OprB_Porin"/>
</dbReference>
<dbReference type="InterPro" id="IPR038673">
    <property type="entry name" value="OprB_sf"/>
</dbReference>
<proteinExistence type="inferred from homology"/>
<dbReference type="PANTHER" id="PTHR37944">
    <property type="entry name" value="PORIN B"/>
    <property type="match status" value="1"/>
</dbReference>
<dbReference type="EMBL" id="JAATJS010000003">
    <property type="protein sequence ID" value="NIX77009.1"/>
    <property type="molecule type" value="Genomic_DNA"/>
</dbReference>
<evidence type="ECO:0000313" key="3">
    <source>
        <dbReference type="EMBL" id="NIX77009.1"/>
    </source>
</evidence>
<organism evidence="3 4">
    <name type="scientific">Microvirga terricola</name>
    <dbReference type="NCBI Taxonomy" id="2719797"/>
    <lineage>
        <taxon>Bacteria</taxon>
        <taxon>Pseudomonadati</taxon>
        <taxon>Pseudomonadota</taxon>
        <taxon>Alphaproteobacteria</taxon>
        <taxon>Hyphomicrobiales</taxon>
        <taxon>Methylobacteriaceae</taxon>
        <taxon>Microvirga</taxon>
    </lineage>
</organism>
<dbReference type="InterPro" id="IPR007049">
    <property type="entry name" value="Carb-sel_porin_OprB"/>
</dbReference>
<reference evidence="3 4" key="1">
    <citation type="submission" date="2020-03" db="EMBL/GenBank/DDBJ databases">
        <title>The genome sequence of Microvirga sp. c23x22.</title>
        <authorList>
            <person name="Zhang X."/>
        </authorList>
    </citation>
    <scope>NUCLEOTIDE SEQUENCE [LARGE SCALE GENOMIC DNA]</scope>
    <source>
        <strain evidence="4">c23x22</strain>
    </source>
</reference>